<dbReference type="Gene3D" id="2.40.50.100">
    <property type="match status" value="1"/>
</dbReference>
<dbReference type="InterPro" id="IPR058982">
    <property type="entry name" value="Beta-barrel_AprE"/>
</dbReference>
<dbReference type="Pfam" id="PF25994">
    <property type="entry name" value="HH_AprE"/>
    <property type="match status" value="1"/>
</dbReference>
<dbReference type="Proteomes" id="UP001219956">
    <property type="component" value="Unassembled WGS sequence"/>
</dbReference>
<comment type="subcellular location">
    <subcellularLocation>
        <location evidence="1 9">Cell inner membrane</location>
        <topology evidence="1 9">Single-pass membrane protein</topology>
    </subcellularLocation>
</comment>
<dbReference type="Gene3D" id="1.10.287.470">
    <property type="entry name" value="Helix hairpin bin"/>
    <property type="match status" value="1"/>
</dbReference>
<dbReference type="InterPro" id="IPR006144">
    <property type="entry name" value="Secretion_HlyD_CS"/>
</dbReference>
<dbReference type="EMBL" id="JAQQLF010000001">
    <property type="protein sequence ID" value="MDC7715602.1"/>
    <property type="molecule type" value="Genomic_DNA"/>
</dbReference>
<keyword evidence="10" id="KW-0175">Coiled coil</keyword>
<evidence type="ECO:0000256" key="7">
    <source>
        <dbReference type="ARBA" id="ARBA00022989"/>
    </source>
</evidence>
<evidence type="ECO:0000259" key="12">
    <source>
        <dbReference type="Pfam" id="PF26002"/>
    </source>
</evidence>
<feature type="domain" description="AprE-like beta-barrel" evidence="12">
    <location>
        <begin position="348"/>
        <end position="436"/>
    </location>
</feature>
<evidence type="ECO:0000256" key="3">
    <source>
        <dbReference type="ARBA" id="ARBA00022448"/>
    </source>
</evidence>
<accession>A0ABT5ISQ5</accession>
<gene>
    <name evidence="13" type="ORF">PQU95_00015</name>
</gene>
<dbReference type="InterPro" id="IPR010129">
    <property type="entry name" value="T1SS_HlyD"/>
</dbReference>
<keyword evidence="8 9" id="KW-0472">Membrane</keyword>
<sequence length="459" mass="50888">MLEKLRNTSNPLIQKILGWSSAEDLQDRQDFASDAEWAILTQDPRRPRLFIWTIGLFIVCALLWSAFATLDEVARGEGKVVPTSQVQHLQSLDGGVVSKILVKEGDIVDRGQLLLQVDNTRFVSSLNENQSQLLSLQAKAARLRALSEGKPFSLPPEVTARAPEIARQEMDLYQSKRMELEANLSIARQQLAQRSQELNEARARRDQANQGLELTQRELNVTRPLLKSGAVSEVDILRLERDVSRYRGERDMSNAQVPKIQSAISEASRKIQEVELTFRNQASTELSETLAKLGTLGAGNAALQDKVKLTEVRSPVRGEVKRLLVNTVGGVVQPGRDILEIVPLDESLLIEAKISPRDIAFLHPGQRVFVRFTAYDSTIYGGLKGSLQQIGADSITDEKGNTYYVVRVKTDSSHIGNQGKLPIIPGMTAEVDIITGNKSVLNYLLKPVLRAKAQALSER</sequence>
<keyword evidence="7 9" id="KW-1133">Transmembrane helix</keyword>
<dbReference type="SUPFAM" id="SSF111369">
    <property type="entry name" value="HlyD-like secretion proteins"/>
    <property type="match status" value="1"/>
</dbReference>
<dbReference type="RefSeq" id="WP_272750101.1">
    <property type="nucleotide sequence ID" value="NZ_JAQQLF010000001.1"/>
</dbReference>
<dbReference type="InterPro" id="IPR050739">
    <property type="entry name" value="MFP"/>
</dbReference>
<keyword evidence="5 9" id="KW-0997">Cell inner membrane</keyword>
<dbReference type="NCBIfam" id="TIGR01843">
    <property type="entry name" value="type_I_hlyD"/>
    <property type="match status" value="1"/>
</dbReference>
<feature type="coiled-coil region" evidence="10">
    <location>
        <begin position="170"/>
        <end position="218"/>
    </location>
</feature>
<protein>
    <recommendedName>
        <fullName evidence="9">Membrane fusion protein (MFP) family protein</fullName>
    </recommendedName>
</protein>
<dbReference type="PROSITE" id="PS00543">
    <property type="entry name" value="HLYD_FAMILY"/>
    <property type="match status" value="1"/>
</dbReference>
<reference evidence="13 14" key="1">
    <citation type="submission" date="2023-01" db="EMBL/GenBank/DDBJ databases">
        <title>Novel species of the genus Vogesella isolated from rivers.</title>
        <authorList>
            <person name="Lu H."/>
        </authorList>
    </citation>
    <scope>NUCLEOTIDE SEQUENCE [LARGE SCALE GENOMIC DNA]</scope>
    <source>
        <strain evidence="13 14">DC21W</strain>
    </source>
</reference>
<evidence type="ECO:0000256" key="10">
    <source>
        <dbReference type="SAM" id="Coils"/>
    </source>
</evidence>
<keyword evidence="3 9" id="KW-0813">Transport</keyword>
<evidence type="ECO:0000256" key="5">
    <source>
        <dbReference type="ARBA" id="ARBA00022519"/>
    </source>
</evidence>
<dbReference type="Gene3D" id="2.40.30.170">
    <property type="match status" value="1"/>
</dbReference>
<evidence type="ECO:0000256" key="1">
    <source>
        <dbReference type="ARBA" id="ARBA00004377"/>
    </source>
</evidence>
<comment type="similarity">
    <text evidence="2 9">Belongs to the membrane fusion protein (MFP) (TC 8.A.1) family.</text>
</comment>
<comment type="caution">
    <text evidence="13">The sequence shown here is derived from an EMBL/GenBank/DDBJ whole genome shotgun (WGS) entry which is preliminary data.</text>
</comment>
<dbReference type="PANTHER" id="PTHR30386:SF26">
    <property type="entry name" value="TRANSPORT PROTEIN COMB"/>
    <property type="match status" value="1"/>
</dbReference>
<keyword evidence="4 9" id="KW-1003">Cell membrane</keyword>
<dbReference type="Pfam" id="PF26002">
    <property type="entry name" value="Beta-barrel_AprE"/>
    <property type="match status" value="1"/>
</dbReference>
<evidence type="ECO:0000259" key="11">
    <source>
        <dbReference type="Pfam" id="PF25994"/>
    </source>
</evidence>
<dbReference type="PRINTS" id="PR01490">
    <property type="entry name" value="RTXTOXIND"/>
</dbReference>
<keyword evidence="6 9" id="KW-0812">Transmembrane</keyword>
<feature type="transmembrane region" description="Helical" evidence="9">
    <location>
        <begin position="49"/>
        <end position="67"/>
    </location>
</feature>
<evidence type="ECO:0000256" key="6">
    <source>
        <dbReference type="ARBA" id="ARBA00022692"/>
    </source>
</evidence>
<evidence type="ECO:0000313" key="13">
    <source>
        <dbReference type="EMBL" id="MDC7715602.1"/>
    </source>
</evidence>
<organism evidence="13 14">
    <name type="scientific">Vogesella aquatica</name>
    <dbReference type="NCBI Taxonomy" id="2984206"/>
    <lineage>
        <taxon>Bacteria</taxon>
        <taxon>Pseudomonadati</taxon>
        <taxon>Pseudomonadota</taxon>
        <taxon>Betaproteobacteria</taxon>
        <taxon>Neisseriales</taxon>
        <taxon>Chromobacteriaceae</taxon>
        <taxon>Vogesella</taxon>
    </lineage>
</organism>
<evidence type="ECO:0000256" key="9">
    <source>
        <dbReference type="RuleBase" id="RU365093"/>
    </source>
</evidence>
<evidence type="ECO:0000256" key="2">
    <source>
        <dbReference type="ARBA" id="ARBA00009477"/>
    </source>
</evidence>
<evidence type="ECO:0000256" key="4">
    <source>
        <dbReference type="ARBA" id="ARBA00022475"/>
    </source>
</evidence>
<dbReference type="PANTHER" id="PTHR30386">
    <property type="entry name" value="MEMBRANE FUSION SUBUNIT OF EMRAB-TOLC MULTIDRUG EFFLUX PUMP"/>
    <property type="match status" value="1"/>
</dbReference>
<keyword evidence="14" id="KW-1185">Reference proteome</keyword>
<dbReference type="InterPro" id="IPR058781">
    <property type="entry name" value="HH_AprE-like"/>
</dbReference>
<feature type="domain" description="AprE-like long alpha-helical hairpin" evidence="11">
    <location>
        <begin position="124"/>
        <end position="305"/>
    </location>
</feature>
<evidence type="ECO:0000256" key="8">
    <source>
        <dbReference type="ARBA" id="ARBA00023136"/>
    </source>
</evidence>
<evidence type="ECO:0000313" key="14">
    <source>
        <dbReference type="Proteomes" id="UP001219956"/>
    </source>
</evidence>
<proteinExistence type="inferred from homology"/>
<name>A0ABT5ISQ5_9NEIS</name>